<protein>
    <submittedName>
        <fullName evidence="2">Uncharacterized protein</fullName>
    </submittedName>
</protein>
<reference evidence="2" key="2">
    <citation type="submission" date="2022-08" db="UniProtKB">
        <authorList>
            <consortium name="EnsemblMetazoa"/>
        </authorList>
    </citation>
    <scope>IDENTIFICATION</scope>
    <source>
        <strain evidence="2">STECLA/ALBI9_A</strain>
    </source>
</reference>
<feature type="compositionally biased region" description="Basic residues" evidence="1">
    <location>
        <begin position="1"/>
        <end position="16"/>
    </location>
</feature>
<organism evidence="2 3">
    <name type="scientific">Anopheles albimanus</name>
    <name type="common">New world malaria mosquito</name>
    <dbReference type="NCBI Taxonomy" id="7167"/>
    <lineage>
        <taxon>Eukaryota</taxon>
        <taxon>Metazoa</taxon>
        <taxon>Ecdysozoa</taxon>
        <taxon>Arthropoda</taxon>
        <taxon>Hexapoda</taxon>
        <taxon>Insecta</taxon>
        <taxon>Pterygota</taxon>
        <taxon>Neoptera</taxon>
        <taxon>Endopterygota</taxon>
        <taxon>Diptera</taxon>
        <taxon>Nematocera</taxon>
        <taxon>Culicoidea</taxon>
        <taxon>Culicidae</taxon>
        <taxon>Anophelinae</taxon>
        <taxon>Anopheles</taxon>
    </lineage>
</organism>
<evidence type="ECO:0000313" key="2">
    <source>
        <dbReference type="EnsemblMetazoa" id="AALB006019-PA"/>
    </source>
</evidence>
<sequence>MRMRLNKGPKRRHTPRPAHSSQASLRVNAAILRISRQTIVFVLHYIYTPTIHDNIVFLSHKSHFMLVLPFSDKRIGIYKSPFSLKGSSPLLSDRTVSMFLFSSSHHITRITQWGCIIVYFRTSLIYAAQSRLLLSASYPPTHTMLWSMGFDRCCYYYCFTCPLARPSAPNVRERKTFVNRPFLIQCSLSVNNRKKKRQPLVTHGSLGQSKCHCQC</sequence>
<dbReference type="Proteomes" id="UP000069272">
    <property type="component" value="Chromosome 3L"/>
</dbReference>
<evidence type="ECO:0000256" key="1">
    <source>
        <dbReference type="SAM" id="MobiDB-lite"/>
    </source>
</evidence>
<dbReference type="VEuPathDB" id="VectorBase:AALB006019"/>
<evidence type="ECO:0000313" key="3">
    <source>
        <dbReference type="Proteomes" id="UP000069272"/>
    </source>
</evidence>
<feature type="region of interest" description="Disordered" evidence="1">
    <location>
        <begin position="1"/>
        <end position="22"/>
    </location>
</feature>
<dbReference type="EnsemblMetazoa" id="AALB006019-RA">
    <property type="protein sequence ID" value="AALB006019-PA"/>
    <property type="gene ID" value="AALB006019"/>
</dbReference>
<name>A0A182FHM6_ANOAL</name>
<keyword evidence="3" id="KW-1185">Reference proteome</keyword>
<proteinExistence type="predicted"/>
<accession>A0A182FHM6</accession>
<reference evidence="2 3" key="1">
    <citation type="journal article" date="2017" name="G3 (Bethesda)">
        <title>The Physical Genome Mapping of Anopheles albimanus Corrected Scaffold Misassemblies and Identified Interarm Rearrangements in Genus Anopheles.</title>
        <authorList>
            <person name="Artemov G.N."/>
            <person name="Peery A.N."/>
            <person name="Jiang X."/>
            <person name="Tu Z."/>
            <person name="Stegniy V.N."/>
            <person name="Sharakhova M.V."/>
            <person name="Sharakhov I.V."/>
        </authorList>
    </citation>
    <scope>NUCLEOTIDE SEQUENCE [LARGE SCALE GENOMIC DNA]</scope>
    <source>
        <strain evidence="2 3">ALBI9_A</strain>
    </source>
</reference>
<dbReference type="AlphaFoldDB" id="A0A182FHM6"/>